<dbReference type="InterPro" id="IPR008564">
    <property type="entry name" value="TVP23-like"/>
</dbReference>
<proteinExistence type="inferred from homology"/>
<comment type="subcellular location">
    <subcellularLocation>
        <location evidence="1 6">Membrane</location>
        <topology evidence="1 6">Multi-pass membrane protein</topology>
    </subcellularLocation>
</comment>
<evidence type="ECO:0000256" key="2">
    <source>
        <dbReference type="ARBA" id="ARBA00005467"/>
    </source>
</evidence>
<dbReference type="VEuPathDB" id="VectorBase:AMEM21_000008"/>
<evidence type="ECO:0000313" key="7">
    <source>
        <dbReference type="EnsemblMetazoa" id="AMEM011322-PA"/>
    </source>
</evidence>
<accession>A0A182V9V5</accession>
<dbReference type="EnsemblMetazoa" id="AMEM011322-RA">
    <property type="protein sequence ID" value="AMEM011322-PA"/>
    <property type="gene ID" value="AMEM011322"/>
</dbReference>
<organism evidence="7 8">
    <name type="scientific">Anopheles merus</name>
    <name type="common">Mosquito</name>
    <dbReference type="NCBI Taxonomy" id="30066"/>
    <lineage>
        <taxon>Eukaryota</taxon>
        <taxon>Metazoa</taxon>
        <taxon>Ecdysozoa</taxon>
        <taxon>Arthropoda</taxon>
        <taxon>Hexapoda</taxon>
        <taxon>Insecta</taxon>
        <taxon>Pterygota</taxon>
        <taxon>Neoptera</taxon>
        <taxon>Endopterygota</taxon>
        <taxon>Diptera</taxon>
        <taxon>Nematocera</taxon>
        <taxon>Culicoidea</taxon>
        <taxon>Culicidae</taxon>
        <taxon>Anophelinae</taxon>
        <taxon>Anopheles</taxon>
    </lineage>
</organism>
<dbReference type="GO" id="GO:0009306">
    <property type="term" value="P:protein secretion"/>
    <property type="evidence" value="ECO:0007669"/>
    <property type="project" value="TreeGrafter"/>
</dbReference>
<feature type="transmembrane region" description="Helical" evidence="6">
    <location>
        <begin position="42"/>
        <end position="58"/>
    </location>
</feature>
<evidence type="ECO:0000256" key="4">
    <source>
        <dbReference type="ARBA" id="ARBA00022989"/>
    </source>
</evidence>
<feature type="transmembrane region" description="Helical" evidence="6">
    <location>
        <begin position="130"/>
        <end position="148"/>
    </location>
</feature>
<evidence type="ECO:0000313" key="8">
    <source>
        <dbReference type="Proteomes" id="UP000075903"/>
    </source>
</evidence>
<protein>
    <recommendedName>
        <fullName evidence="6">Golgi apparatus membrane protein TVP23 homolog</fullName>
    </recommendedName>
</protein>
<keyword evidence="3 6" id="KW-0812">Transmembrane</keyword>
<evidence type="ECO:0000256" key="6">
    <source>
        <dbReference type="RuleBase" id="RU361206"/>
    </source>
</evidence>
<name>A0A182V9V5_ANOME</name>
<evidence type="ECO:0000256" key="5">
    <source>
        <dbReference type="ARBA" id="ARBA00023136"/>
    </source>
</evidence>
<dbReference type="GO" id="GO:0016192">
    <property type="term" value="P:vesicle-mediated transport"/>
    <property type="evidence" value="ECO:0007669"/>
    <property type="project" value="TreeGrafter"/>
</dbReference>
<comment type="similarity">
    <text evidence="2 6">Belongs to the TVP23 family.</text>
</comment>
<dbReference type="PANTHER" id="PTHR13019">
    <property type="entry name" value="GOLGI APPARATUS MEMBRANE PROTEIN TVP23"/>
    <property type="match status" value="1"/>
</dbReference>
<dbReference type="Pfam" id="PF05832">
    <property type="entry name" value="DUF846"/>
    <property type="match status" value="1"/>
</dbReference>
<dbReference type="PANTHER" id="PTHR13019:SF25">
    <property type="entry name" value="GOLGI APPARATUS MEMBRANE PROTEIN TVP23 HOMOLOG"/>
    <property type="match status" value="1"/>
</dbReference>
<keyword evidence="4 6" id="KW-1133">Transmembrane helix</keyword>
<dbReference type="GO" id="GO:0000139">
    <property type="term" value="C:Golgi membrane"/>
    <property type="evidence" value="ECO:0007669"/>
    <property type="project" value="TreeGrafter"/>
</dbReference>
<evidence type="ECO:0000256" key="1">
    <source>
        <dbReference type="ARBA" id="ARBA00004141"/>
    </source>
</evidence>
<dbReference type="AlphaFoldDB" id="A0A182V9V5"/>
<keyword evidence="8" id="KW-1185">Reference proteome</keyword>
<evidence type="ECO:0000256" key="3">
    <source>
        <dbReference type="ARBA" id="ARBA00022692"/>
    </source>
</evidence>
<dbReference type="VEuPathDB" id="VectorBase:AMEM011322"/>
<dbReference type="STRING" id="30066.A0A182V9V5"/>
<dbReference type="Proteomes" id="UP000075903">
    <property type="component" value="Unassembled WGS sequence"/>
</dbReference>
<feature type="transmembrane region" description="Helical" evidence="6">
    <location>
        <begin position="102"/>
        <end position="123"/>
    </location>
</feature>
<keyword evidence="5 6" id="KW-0472">Membrane</keyword>
<sequence length="172" mass="20161">MPCTILEHRQPPMASFRAPLLNDAEMFDQEDINRENKVSNQLFFVFVVLMLSADFWTVKNITGRLLVGLRWWNYVDDKGVSNWIFETKCQNSFNFNYADKQIFWITLIACPIVWMGFFVIALFGLKFKWMVSNFLNLISLLSFLYTGIPRCTSHSIYAISLYQGLQERGQIM</sequence>
<reference evidence="7" key="1">
    <citation type="submission" date="2020-05" db="UniProtKB">
        <authorList>
            <consortium name="EnsemblMetazoa"/>
        </authorList>
    </citation>
    <scope>IDENTIFICATION</scope>
    <source>
        <strain evidence="7">MAF</strain>
    </source>
</reference>